<proteinExistence type="predicted"/>
<gene>
    <name evidence="2" type="ORF">RHO25_002335</name>
</gene>
<dbReference type="GeneID" id="90643836"/>
<protein>
    <submittedName>
        <fullName evidence="2">Uncharacterized protein</fullName>
    </submittedName>
</protein>
<dbReference type="RefSeq" id="XP_065458303.1">
    <property type="nucleotide sequence ID" value="XM_065602231.1"/>
</dbReference>
<name>A0ABZ0NE28_CERBT</name>
<accession>A0ABZ0NE28</accession>
<dbReference type="Proteomes" id="UP001302367">
    <property type="component" value="Chromosome 2"/>
</dbReference>
<evidence type="ECO:0000256" key="1">
    <source>
        <dbReference type="SAM" id="MobiDB-lite"/>
    </source>
</evidence>
<feature type="region of interest" description="Disordered" evidence="1">
    <location>
        <begin position="1"/>
        <end position="21"/>
    </location>
</feature>
<sequence>MASRPNTNTNNNLHQTLVTAPPSSRAARKCVQSPGTFHLAYITLPRCICYVAEDLSNGAQIPIVPVTNIFPLCSQVVEVL</sequence>
<organism evidence="2 3">
    <name type="scientific">Cercospora beticola</name>
    <name type="common">Sugarbeet leaf spot fungus</name>
    <dbReference type="NCBI Taxonomy" id="122368"/>
    <lineage>
        <taxon>Eukaryota</taxon>
        <taxon>Fungi</taxon>
        <taxon>Dikarya</taxon>
        <taxon>Ascomycota</taxon>
        <taxon>Pezizomycotina</taxon>
        <taxon>Dothideomycetes</taxon>
        <taxon>Dothideomycetidae</taxon>
        <taxon>Mycosphaerellales</taxon>
        <taxon>Mycosphaerellaceae</taxon>
        <taxon>Cercospora</taxon>
    </lineage>
</organism>
<evidence type="ECO:0000313" key="2">
    <source>
        <dbReference type="EMBL" id="WPA97724.1"/>
    </source>
</evidence>
<dbReference type="EMBL" id="CP134185">
    <property type="protein sequence ID" value="WPA97724.1"/>
    <property type="molecule type" value="Genomic_DNA"/>
</dbReference>
<keyword evidence="3" id="KW-1185">Reference proteome</keyword>
<reference evidence="2 3" key="1">
    <citation type="submission" date="2023-09" db="EMBL/GenBank/DDBJ databases">
        <title>Complete-Gapless Cercospora beticola genome.</title>
        <authorList>
            <person name="Wyatt N.A."/>
            <person name="Spanner R.E."/>
            <person name="Bolton M.D."/>
        </authorList>
    </citation>
    <scope>NUCLEOTIDE SEQUENCE [LARGE SCALE GENOMIC DNA]</scope>
    <source>
        <strain evidence="2">Cb09-40</strain>
    </source>
</reference>
<feature type="compositionally biased region" description="Low complexity" evidence="1">
    <location>
        <begin position="1"/>
        <end position="12"/>
    </location>
</feature>
<evidence type="ECO:0000313" key="3">
    <source>
        <dbReference type="Proteomes" id="UP001302367"/>
    </source>
</evidence>